<keyword evidence="4" id="KW-1185">Reference proteome</keyword>
<accession>A0A2N8NXQ2</accession>
<dbReference type="Proteomes" id="UP000528608">
    <property type="component" value="Unassembled WGS sequence"/>
</dbReference>
<reference evidence="2 5" key="3">
    <citation type="submission" date="2020-08" db="EMBL/GenBank/DDBJ databases">
        <title>Genomic Encyclopedia of Type Strains, Phase III (KMG-III): the genomes of soil and plant-associated and newly described type strains.</title>
        <authorList>
            <person name="Whitman W."/>
        </authorList>
    </citation>
    <scope>NUCLEOTIDE SEQUENCE [LARGE SCALE GENOMIC DNA]</scope>
    <source>
        <strain evidence="2 5">CECT 3259</strain>
    </source>
</reference>
<dbReference type="Proteomes" id="UP000235945">
    <property type="component" value="Unassembled WGS sequence"/>
</dbReference>
<dbReference type="PANTHER" id="PTHR33627:SF1">
    <property type="entry name" value="TRANSPOSASE"/>
    <property type="match status" value="1"/>
</dbReference>
<protein>
    <submittedName>
        <fullName evidence="2 3">Transposase</fullName>
    </submittedName>
</protein>
<dbReference type="EMBL" id="JACHJF010000035">
    <property type="protein sequence ID" value="MBB5122886.1"/>
    <property type="molecule type" value="Genomic_DNA"/>
</dbReference>
<evidence type="ECO:0000313" key="4">
    <source>
        <dbReference type="Proteomes" id="UP000235945"/>
    </source>
</evidence>
<evidence type="ECO:0000313" key="5">
    <source>
        <dbReference type="Proteomes" id="UP000528608"/>
    </source>
</evidence>
<reference evidence="4" key="2">
    <citation type="submission" date="2015-07" db="EMBL/GenBank/DDBJ databases">
        <authorList>
            <person name="Graham D.E."/>
            <person name="Giannone R.J."/>
            <person name="Gulvik C.A."/>
            <person name="Hettich R.L."/>
            <person name="Klingeman D.M."/>
            <person name="Mahan K.M."/>
            <person name="Parry R.J."/>
            <person name="Spain J.C."/>
        </authorList>
    </citation>
    <scope>NUCLEOTIDE SEQUENCE [LARGE SCALE GENOMIC DNA]</scope>
    <source>
        <strain evidence="4">ATCC 27428</strain>
    </source>
</reference>
<dbReference type="InterPro" id="IPR039365">
    <property type="entry name" value="IS701-like"/>
</dbReference>
<gene>
    <name evidence="3" type="ORF">AF335_11875</name>
    <name evidence="2" type="ORF">FHS36_006360</name>
</gene>
<name>A0A2N8NXQ2_STREU</name>
<dbReference type="RefSeq" id="WP_211304092.1">
    <property type="nucleotide sequence ID" value="NZ_JACHJF010000035.1"/>
</dbReference>
<sequence length="409" mass="44706">MSTLALYPDDVRRQPHAPKYAGAYDAMLTELCSELFATLPRSDQRRKGLEYLRGLLGGQGRKTIRNIAALIGGSATEQSMHHFISSSIWDWEPVRQALVRHLGRIAPPQAWVVRPMVIPKGGRHSVGVDRRFFPALGQVLNAQQAIGVWAASDEMATPVNWRLHLSEGWLEDDERRTRASIPDGTVPESLGDCAVGAYLDMLTTWGVPVRPLVLDAPETDTGAIVRRLREAGVPLLVRVSSTFRLTAADPALPGCRAEGVPAHQIMGAAAGMRRPVMWSDHDAAETLRTSMSASVRVRMPARGPRPVRALGQAGVGDLRLMGEWENGQSSPTALWLTDMTTLHPVALMQLSKMTRRVDRDFAEISDQVGMRDYTGRSFKGWHRHVTLASAAHAVTALGRAGRAGLGYAV</sequence>
<organism evidence="3 4">
    <name type="scientific">Streptomyces eurocidicus</name>
    <name type="common">Streptoverticillium eurocidicus</name>
    <dbReference type="NCBI Taxonomy" id="66423"/>
    <lineage>
        <taxon>Bacteria</taxon>
        <taxon>Bacillati</taxon>
        <taxon>Actinomycetota</taxon>
        <taxon>Actinomycetes</taxon>
        <taxon>Kitasatosporales</taxon>
        <taxon>Streptomycetaceae</taxon>
        <taxon>Streptomyces</taxon>
    </lineage>
</organism>
<reference evidence="3" key="1">
    <citation type="submission" date="2015-07" db="EMBL/GenBank/DDBJ databases">
        <authorList>
            <person name="Noorani M."/>
        </authorList>
    </citation>
    <scope>NUCLEOTIDE SEQUENCE [LARGE SCALE GENOMIC DNA]</scope>
    <source>
        <strain evidence="3">ATCC 27428</strain>
    </source>
</reference>
<dbReference type="PANTHER" id="PTHR33627">
    <property type="entry name" value="TRANSPOSASE"/>
    <property type="match status" value="1"/>
</dbReference>
<dbReference type="AlphaFoldDB" id="A0A2N8NXQ2"/>
<dbReference type="EMBL" id="LGUI01000003">
    <property type="protein sequence ID" value="PNE33551.1"/>
    <property type="molecule type" value="Genomic_DNA"/>
</dbReference>
<evidence type="ECO:0000313" key="3">
    <source>
        <dbReference type="EMBL" id="PNE33551.1"/>
    </source>
</evidence>
<dbReference type="Pfam" id="PF13546">
    <property type="entry name" value="DDE_5"/>
    <property type="match status" value="1"/>
</dbReference>
<dbReference type="InterPro" id="IPR038721">
    <property type="entry name" value="IS701-like_DDE_dom"/>
</dbReference>
<evidence type="ECO:0000313" key="2">
    <source>
        <dbReference type="EMBL" id="MBB5122886.1"/>
    </source>
</evidence>
<comment type="caution">
    <text evidence="3">The sequence shown here is derived from an EMBL/GenBank/DDBJ whole genome shotgun (WGS) entry which is preliminary data.</text>
</comment>
<proteinExistence type="predicted"/>
<evidence type="ECO:0000259" key="1">
    <source>
        <dbReference type="Pfam" id="PF13546"/>
    </source>
</evidence>
<feature type="domain" description="Transposase IS701-like DDE" evidence="1">
    <location>
        <begin position="34"/>
        <end position="284"/>
    </location>
</feature>